<gene>
    <name evidence="1" type="ORF">WJX84_001240</name>
</gene>
<reference evidence="1 2" key="1">
    <citation type="journal article" date="2024" name="Nat. Commun.">
        <title>Phylogenomics reveals the evolutionary origins of lichenization in chlorophyte algae.</title>
        <authorList>
            <person name="Puginier C."/>
            <person name="Libourel C."/>
            <person name="Otte J."/>
            <person name="Skaloud P."/>
            <person name="Haon M."/>
            <person name="Grisel S."/>
            <person name="Petersen M."/>
            <person name="Berrin J.G."/>
            <person name="Delaux P.M."/>
            <person name="Dal Grande F."/>
            <person name="Keller J."/>
        </authorList>
    </citation>
    <scope>NUCLEOTIDE SEQUENCE [LARGE SCALE GENOMIC DNA]</scope>
    <source>
        <strain evidence="1 2">SAG 2523</strain>
    </source>
</reference>
<protein>
    <submittedName>
        <fullName evidence="1">Uncharacterized protein</fullName>
    </submittedName>
</protein>
<evidence type="ECO:0000313" key="1">
    <source>
        <dbReference type="EMBL" id="KAK9864246.1"/>
    </source>
</evidence>
<accession>A0AAW1T5G4</accession>
<proteinExistence type="predicted"/>
<sequence length="121" mass="13527">MPSVALVGLPWDHQMVPAEVREKVRDQLALVGEQMEQAGYSYKFIPALPEDDVDKLSKAFASDKLDGVIVGMGIRGIPGNTYLFEKIALWKLQNAGSPPLDCHSMQVLCRMRLELFITPQR</sequence>
<organism evidence="1 2">
    <name type="scientific">Apatococcus fuscideae</name>
    <dbReference type="NCBI Taxonomy" id="2026836"/>
    <lineage>
        <taxon>Eukaryota</taxon>
        <taxon>Viridiplantae</taxon>
        <taxon>Chlorophyta</taxon>
        <taxon>core chlorophytes</taxon>
        <taxon>Trebouxiophyceae</taxon>
        <taxon>Chlorellales</taxon>
        <taxon>Chlorellaceae</taxon>
        <taxon>Apatococcus</taxon>
    </lineage>
</organism>
<comment type="caution">
    <text evidence="1">The sequence shown here is derived from an EMBL/GenBank/DDBJ whole genome shotgun (WGS) entry which is preliminary data.</text>
</comment>
<dbReference type="AlphaFoldDB" id="A0AAW1T5G4"/>
<dbReference type="EMBL" id="JALJOV010000375">
    <property type="protein sequence ID" value="KAK9864246.1"/>
    <property type="molecule type" value="Genomic_DNA"/>
</dbReference>
<keyword evidence="2" id="KW-1185">Reference proteome</keyword>
<name>A0AAW1T5G4_9CHLO</name>
<evidence type="ECO:0000313" key="2">
    <source>
        <dbReference type="Proteomes" id="UP001485043"/>
    </source>
</evidence>
<dbReference type="Proteomes" id="UP001485043">
    <property type="component" value="Unassembled WGS sequence"/>
</dbReference>